<keyword evidence="2" id="KW-1185">Reference proteome</keyword>
<dbReference type="SUPFAM" id="SSF53335">
    <property type="entry name" value="S-adenosyl-L-methionine-dependent methyltransferases"/>
    <property type="match status" value="1"/>
</dbReference>
<reference evidence="1 2" key="1">
    <citation type="submission" date="2017-04" db="EMBL/GenBank/DDBJ databases">
        <authorList>
            <person name="Afonso C.L."/>
            <person name="Miller P.J."/>
            <person name="Scott M.A."/>
            <person name="Spackman E."/>
            <person name="Goraichik I."/>
            <person name="Dimitrov K.M."/>
            <person name="Suarez D.L."/>
            <person name="Swayne D.E."/>
        </authorList>
    </citation>
    <scope>NUCLEOTIDE SEQUENCE [LARGE SCALE GENOMIC DNA]</scope>
    <source>
        <strain evidence="1 2">USBA 355</strain>
    </source>
</reference>
<dbReference type="InterPro" id="IPR029063">
    <property type="entry name" value="SAM-dependent_MTases_sf"/>
</dbReference>
<keyword evidence="1" id="KW-0808">Transferase</keyword>
<evidence type="ECO:0000313" key="2">
    <source>
        <dbReference type="Proteomes" id="UP000192917"/>
    </source>
</evidence>
<dbReference type="PANTHER" id="PTHR43861">
    <property type="entry name" value="TRANS-ACONITATE 2-METHYLTRANSFERASE-RELATED"/>
    <property type="match status" value="1"/>
</dbReference>
<dbReference type="EMBL" id="FWZX01000032">
    <property type="protein sequence ID" value="SMF73494.1"/>
    <property type="molecule type" value="Genomic_DNA"/>
</dbReference>
<dbReference type="RefSeq" id="WP_085125745.1">
    <property type="nucleotide sequence ID" value="NZ_FWZX01000032.1"/>
</dbReference>
<dbReference type="CDD" id="cd02440">
    <property type="entry name" value="AdoMet_MTases"/>
    <property type="match status" value="1"/>
</dbReference>
<keyword evidence="1" id="KW-0489">Methyltransferase</keyword>
<dbReference type="Pfam" id="PF13489">
    <property type="entry name" value="Methyltransf_23"/>
    <property type="match status" value="1"/>
</dbReference>
<organism evidence="1 2">
    <name type="scientific">Tistlia consotensis USBA 355</name>
    <dbReference type="NCBI Taxonomy" id="560819"/>
    <lineage>
        <taxon>Bacteria</taxon>
        <taxon>Pseudomonadati</taxon>
        <taxon>Pseudomonadota</taxon>
        <taxon>Alphaproteobacteria</taxon>
        <taxon>Rhodospirillales</taxon>
        <taxon>Rhodovibrionaceae</taxon>
        <taxon>Tistlia</taxon>
    </lineage>
</organism>
<accession>A0A1Y6CKQ2</accession>
<name>A0A1Y6CKQ2_9PROT</name>
<dbReference type="Proteomes" id="UP000192917">
    <property type="component" value="Unassembled WGS sequence"/>
</dbReference>
<protein>
    <submittedName>
        <fullName evidence="1">Ubiquinone/menaquinone biosynthesis C-methylase UbiE</fullName>
    </submittedName>
</protein>
<dbReference type="AlphaFoldDB" id="A0A1Y6CKQ2"/>
<dbReference type="Gene3D" id="3.40.50.150">
    <property type="entry name" value="Vaccinia Virus protein VP39"/>
    <property type="match status" value="1"/>
</dbReference>
<gene>
    <name evidence="1" type="ORF">SAMN05428998_13224</name>
</gene>
<dbReference type="GO" id="GO:0008168">
    <property type="term" value="F:methyltransferase activity"/>
    <property type="evidence" value="ECO:0007669"/>
    <property type="project" value="UniProtKB-KW"/>
</dbReference>
<dbReference type="STRING" id="560819.SAMN05428998_13224"/>
<proteinExistence type="predicted"/>
<keyword evidence="1" id="KW-0830">Ubiquinone</keyword>
<evidence type="ECO:0000313" key="1">
    <source>
        <dbReference type="EMBL" id="SMF73494.1"/>
    </source>
</evidence>
<dbReference type="GO" id="GO:0032259">
    <property type="term" value="P:methylation"/>
    <property type="evidence" value="ECO:0007669"/>
    <property type="project" value="UniProtKB-KW"/>
</dbReference>
<sequence length="328" mass="36780">MSRRHRAGRAAAELQPPTPEMFEPVRCYGCGAADAVPLATARDDFTGKPGRFSYVRCTRCGLGYQNPRLKLEHIAGYYDDDTVAERVEAGWRWLLPAYRWAVEGIERKRLAIVRRHLALDDGSAVLDVGCGAGRFLRVVRRTSGAAATGVDFKDRAAPSSPDGPEFRQGLFCEQDFAGRTFDLITMWHYLEHDYDPARSLARARELLGPGGVLVVEVPRLDSLTRWLFRDRWPGLQAPQHLTLFTRASLLALIRRAGFEVVEYRACGSLPAYFYFFTGVAFLWLGGRGLNLDRAILPYFVGQLLALPLRPLGRRLNLGIQTVVCRPRA</sequence>